<dbReference type="AlphaFoldDB" id="A0A3N1LGZ0"/>
<dbReference type="InterPro" id="IPR004254">
    <property type="entry name" value="AdipoR/HlyIII-related"/>
</dbReference>
<gene>
    <name evidence="7" type="ORF">EDC65_2636</name>
</gene>
<evidence type="ECO:0000256" key="6">
    <source>
        <dbReference type="SAM" id="Phobius"/>
    </source>
</evidence>
<accession>A0A3N1LGZ0</accession>
<dbReference type="GO" id="GO:0046872">
    <property type="term" value="F:metal ion binding"/>
    <property type="evidence" value="ECO:0007669"/>
    <property type="project" value="UniProtKB-KW"/>
</dbReference>
<evidence type="ECO:0000256" key="2">
    <source>
        <dbReference type="ARBA" id="ARBA00022692"/>
    </source>
</evidence>
<feature type="transmembrane region" description="Helical" evidence="6">
    <location>
        <begin position="166"/>
        <end position="184"/>
    </location>
</feature>
<keyword evidence="3 6" id="KW-1133">Transmembrane helix</keyword>
<dbReference type="PANTHER" id="PTHR20855:SF3">
    <property type="entry name" value="LD03007P"/>
    <property type="match status" value="1"/>
</dbReference>
<feature type="transmembrane region" description="Helical" evidence="6">
    <location>
        <begin position="54"/>
        <end position="74"/>
    </location>
</feature>
<organism evidence="7 8">
    <name type="scientific">Stella humosa</name>
    <dbReference type="NCBI Taxonomy" id="94"/>
    <lineage>
        <taxon>Bacteria</taxon>
        <taxon>Pseudomonadati</taxon>
        <taxon>Pseudomonadota</taxon>
        <taxon>Alphaproteobacteria</taxon>
        <taxon>Rhodospirillales</taxon>
        <taxon>Stellaceae</taxon>
        <taxon>Stella</taxon>
    </lineage>
</organism>
<keyword evidence="8" id="KW-1185">Reference proteome</keyword>
<comment type="subcellular location">
    <subcellularLocation>
        <location evidence="1">Membrane</location>
        <topology evidence="1">Multi-pass membrane protein</topology>
    </subcellularLocation>
</comment>
<evidence type="ECO:0000256" key="3">
    <source>
        <dbReference type="ARBA" id="ARBA00022989"/>
    </source>
</evidence>
<feature type="transmembrane region" description="Helical" evidence="6">
    <location>
        <begin position="21"/>
        <end position="42"/>
    </location>
</feature>
<sequence length="217" mass="22382">MTPTDPPSFPVYSPAERRADAVIHVAGVLFAVVGGGLLLAAVAANGDAVVTASVVVYCLGLAAMLGASAAYNLAPAGAAKEWLRRLDHAAIFAMIAGSYTPFAVNLVAPPWGLVLCVAVWTAAAAGIVLKLGWPRRFERLGLALYLATGWMLLPAIGPMADGLPARVLWLLLAGGVVYSLGTLAHLAHRVAFHNALWHAMVLAAAALHFAAVAAAFT</sequence>
<dbReference type="GO" id="GO:0016020">
    <property type="term" value="C:membrane"/>
    <property type="evidence" value="ECO:0007669"/>
    <property type="project" value="UniProtKB-SubCell"/>
</dbReference>
<dbReference type="RefSeq" id="WP_123690175.1">
    <property type="nucleotide sequence ID" value="NZ_AP019700.1"/>
</dbReference>
<reference evidence="7 8" key="1">
    <citation type="submission" date="2018-11" db="EMBL/GenBank/DDBJ databases">
        <title>Genomic Encyclopedia of Type Strains, Phase IV (KMG-IV): sequencing the most valuable type-strain genomes for metagenomic binning, comparative biology and taxonomic classification.</title>
        <authorList>
            <person name="Goeker M."/>
        </authorList>
    </citation>
    <scope>NUCLEOTIDE SEQUENCE [LARGE SCALE GENOMIC DNA]</scope>
    <source>
        <strain evidence="7 8">DSM 5900</strain>
    </source>
</reference>
<feature type="binding site" evidence="5">
    <location>
        <position position="198"/>
    </location>
    <ligand>
        <name>Zn(2+)</name>
        <dbReference type="ChEBI" id="CHEBI:29105"/>
    </ligand>
</feature>
<dbReference type="EMBL" id="RJKX01000014">
    <property type="protein sequence ID" value="ROP90777.1"/>
    <property type="molecule type" value="Genomic_DNA"/>
</dbReference>
<evidence type="ECO:0000313" key="7">
    <source>
        <dbReference type="EMBL" id="ROP90777.1"/>
    </source>
</evidence>
<dbReference type="OrthoDB" id="9813689at2"/>
<keyword evidence="2 6" id="KW-0812">Transmembrane</keyword>
<evidence type="ECO:0000256" key="4">
    <source>
        <dbReference type="ARBA" id="ARBA00023136"/>
    </source>
</evidence>
<feature type="transmembrane region" description="Helical" evidence="6">
    <location>
        <begin position="196"/>
        <end position="216"/>
    </location>
</feature>
<dbReference type="Pfam" id="PF03006">
    <property type="entry name" value="HlyIII"/>
    <property type="match status" value="1"/>
</dbReference>
<keyword evidence="5" id="KW-0479">Metal-binding</keyword>
<evidence type="ECO:0000256" key="5">
    <source>
        <dbReference type="PIRSR" id="PIRSR604254-1"/>
    </source>
</evidence>
<protein>
    <submittedName>
        <fullName evidence="7">Hemolysin III</fullName>
    </submittedName>
</protein>
<evidence type="ECO:0000313" key="8">
    <source>
        <dbReference type="Proteomes" id="UP000278222"/>
    </source>
</evidence>
<dbReference type="PANTHER" id="PTHR20855">
    <property type="entry name" value="ADIPOR/PROGESTIN RECEPTOR-RELATED"/>
    <property type="match status" value="1"/>
</dbReference>
<name>A0A3N1LGZ0_9PROT</name>
<feature type="transmembrane region" description="Helical" evidence="6">
    <location>
        <begin position="110"/>
        <end position="133"/>
    </location>
</feature>
<keyword evidence="5" id="KW-0862">Zinc</keyword>
<proteinExistence type="predicted"/>
<comment type="caution">
    <text evidence="7">The sequence shown here is derived from an EMBL/GenBank/DDBJ whole genome shotgun (WGS) entry which is preliminary data.</text>
</comment>
<feature type="transmembrane region" description="Helical" evidence="6">
    <location>
        <begin position="86"/>
        <end position="104"/>
    </location>
</feature>
<feature type="transmembrane region" description="Helical" evidence="6">
    <location>
        <begin position="140"/>
        <end position="160"/>
    </location>
</feature>
<keyword evidence="4 6" id="KW-0472">Membrane</keyword>
<evidence type="ECO:0000256" key="1">
    <source>
        <dbReference type="ARBA" id="ARBA00004141"/>
    </source>
</evidence>
<dbReference type="Proteomes" id="UP000278222">
    <property type="component" value="Unassembled WGS sequence"/>
</dbReference>